<feature type="region of interest" description="Disordered" evidence="1">
    <location>
        <begin position="120"/>
        <end position="142"/>
    </location>
</feature>
<dbReference type="AlphaFoldDB" id="A0A517YU51"/>
<protein>
    <submittedName>
        <fullName evidence="2">Uncharacterized protein</fullName>
    </submittedName>
</protein>
<dbReference type="EMBL" id="CP036425">
    <property type="protein sequence ID" value="QDU33763.1"/>
    <property type="molecule type" value="Genomic_DNA"/>
</dbReference>
<dbReference type="Proteomes" id="UP000317369">
    <property type="component" value="Chromosome"/>
</dbReference>
<keyword evidence="3" id="KW-1185">Reference proteome</keyword>
<reference evidence="2 3" key="1">
    <citation type="submission" date="2019-02" db="EMBL/GenBank/DDBJ databases">
        <title>Deep-cultivation of Planctomycetes and their phenomic and genomic characterization uncovers novel biology.</title>
        <authorList>
            <person name="Wiegand S."/>
            <person name="Jogler M."/>
            <person name="Boedeker C."/>
            <person name="Pinto D."/>
            <person name="Vollmers J."/>
            <person name="Rivas-Marin E."/>
            <person name="Kohn T."/>
            <person name="Peeters S.H."/>
            <person name="Heuer A."/>
            <person name="Rast P."/>
            <person name="Oberbeckmann S."/>
            <person name="Bunk B."/>
            <person name="Jeske O."/>
            <person name="Meyerdierks A."/>
            <person name="Storesund J.E."/>
            <person name="Kallscheuer N."/>
            <person name="Luecker S."/>
            <person name="Lage O.M."/>
            <person name="Pohl T."/>
            <person name="Merkel B.J."/>
            <person name="Hornburger P."/>
            <person name="Mueller R.-W."/>
            <person name="Bruemmer F."/>
            <person name="Labrenz M."/>
            <person name="Spormann A.M."/>
            <person name="Op den Camp H."/>
            <person name="Overmann J."/>
            <person name="Amann R."/>
            <person name="Jetten M.S.M."/>
            <person name="Mascher T."/>
            <person name="Medema M.H."/>
            <person name="Devos D.P."/>
            <person name="Kaster A.-K."/>
            <person name="Ovreas L."/>
            <person name="Rohde M."/>
            <person name="Galperin M.Y."/>
            <person name="Jogler C."/>
        </authorList>
    </citation>
    <scope>NUCLEOTIDE SEQUENCE [LARGE SCALE GENOMIC DNA]</scope>
    <source>
        <strain evidence="2 3">KS4</strain>
    </source>
</reference>
<feature type="region of interest" description="Disordered" evidence="1">
    <location>
        <begin position="1"/>
        <end position="34"/>
    </location>
</feature>
<feature type="compositionally biased region" description="Basic and acidic residues" evidence="1">
    <location>
        <begin position="130"/>
        <end position="142"/>
    </location>
</feature>
<dbReference type="RefSeq" id="WP_145077052.1">
    <property type="nucleotide sequence ID" value="NZ_CP036425.1"/>
</dbReference>
<feature type="compositionally biased region" description="Basic residues" evidence="1">
    <location>
        <begin position="9"/>
        <end position="19"/>
    </location>
</feature>
<evidence type="ECO:0000256" key="1">
    <source>
        <dbReference type="SAM" id="MobiDB-lite"/>
    </source>
</evidence>
<gene>
    <name evidence="2" type="ORF">KS4_18200</name>
</gene>
<name>A0A517YU51_9BACT</name>
<proteinExistence type="predicted"/>
<evidence type="ECO:0000313" key="3">
    <source>
        <dbReference type="Proteomes" id="UP000317369"/>
    </source>
</evidence>
<organism evidence="2 3">
    <name type="scientific">Poriferisphaera corsica</name>
    <dbReference type="NCBI Taxonomy" id="2528020"/>
    <lineage>
        <taxon>Bacteria</taxon>
        <taxon>Pseudomonadati</taxon>
        <taxon>Planctomycetota</taxon>
        <taxon>Phycisphaerae</taxon>
        <taxon>Phycisphaerales</taxon>
        <taxon>Phycisphaeraceae</taxon>
        <taxon>Poriferisphaera</taxon>
    </lineage>
</organism>
<accession>A0A517YU51</accession>
<evidence type="ECO:0000313" key="2">
    <source>
        <dbReference type="EMBL" id="QDU33763.1"/>
    </source>
</evidence>
<sequence length="142" mass="16198">MQESDRNPAKKTGRPRGSKSRSYPALLRNSDRAKEKYDSLKDKIECDGLVGEINLDRLADLALLQAEIEEIVAHQSTLPIEHRYIIDDAKAGMKKHPLQQILEAKQRYAVSLSKLLQAQVQDKKQGKKQASKEEDKRNSRFD</sequence>
<dbReference type="KEGG" id="pcor:KS4_18200"/>